<reference evidence="3" key="1">
    <citation type="submission" date="2025-08" db="UniProtKB">
        <authorList>
            <consortium name="Ensembl"/>
        </authorList>
    </citation>
    <scope>IDENTIFICATION</scope>
</reference>
<dbReference type="InterPro" id="IPR026523">
    <property type="entry name" value="PNMA"/>
</dbReference>
<feature type="domain" description="Paraneoplastic antigen Ma-like C-terminal" evidence="2">
    <location>
        <begin position="264"/>
        <end position="420"/>
    </location>
</feature>
<evidence type="ECO:0000259" key="2">
    <source>
        <dbReference type="Pfam" id="PF14893"/>
    </source>
</evidence>
<organism evidence="3 4">
    <name type="scientific">Cyprinus carpio</name>
    <name type="common">Common carp</name>
    <dbReference type="NCBI Taxonomy" id="7962"/>
    <lineage>
        <taxon>Eukaryota</taxon>
        <taxon>Metazoa</taxon>
        <taxon>Chordata</taxon>
        <taxon>Craniata</taxon>
        <taxon>Vertebrata</taxon>
        <taxon>Euteleostomi</taxon>
        <taxon>Actinopterygii</taxon>
        <taxon>Neopterygii</taxon>
        <taxon>Teleostei</taxon>
        <taxon>Ostariophysi</taxon>
        <taxon>Cypriniformes</taxon>
        <taxon>Cyprinidae</taxon>
        <taxon>Cyprininae</taxon>
        <taxon>Cyprinus</taxon>
    </lineage>
</organism>
<dbReference type="Ensembl" id="ENSCCRT00020059751.1">
    <property type="protein sequence ID" value="ENSCCRP00020054545.1"/>
    <property type="gene ID" value="ENSCCRG00020024957.1"/>
</dbReference>
<feature type="compositionally biased region" description="Polar residues" evidence="1">
    <location>
        <begin position="152"/>
        <end position="187"/>
    </location>
</feature>
<feature type="region of interest" description="Disordered" evidence="1">
    <location>
        <begin position="137"/>
        <end position="222"/>
    </location>
</feature>
<dbReference type="Pfam" id="PF14893">
    <property type="entry name" value="PNMA"/>
    <property type="match status" value="1"/>
</dbReference>
<evidence type="ECO:0000256" key="1">
    <source>
        <dbReference type="SAM" id="MobiDB-lite"/>
    </source>
</evidence>
<evidence type="ECO:0000313" key="3">
    <source>
        <dbReference type="Ensembl" id="ENSCCRP00020054545.1"/>
    </source>
</evidence>
<dbReference type="PANTHER" id="PTHR23095">
    <property type="entry name" value="PARANEOPLASTIC ANTIGEN"/>
    <property type="match status" value="1"/>
</dbReference>
<proteinExistence type="predicted"/>
<name>A0A8C2HMS2_CYPCA</name>
<dbReference type="Proteomes" id="UP000694701">
    <property type="component" value="Unplaced"/>
</dbReference>
<accession>A0A8C2HMS2</accession>
<dbReference type="PANTHER" id="PTHR23095:SF53">
    <property type="entry name" value="ZINC FINGER CCHC DOMAIN-CONTAINING PROTEIN 12-LIKE"/>
    <property type="match status" value="1"/>
</dbReference>
<protein>
    <recommendedName>
        <fullName evidence="2">Paraneoplastic antigen Ma-like C-terminal domain-containing protein</fullName>
    </recommendedName>
</protein>
<dbReference type="CDD" id="cd00590">
    <property type="entry name" value="RRM_SF"/>
    <property type="match status" value="1"/>
</dbReference>
<sequence>MDIVERENVNVPNAVIVGGLTLSESDQNLEAWLVRYGSIRRTLLIDDPTSEFHRQAIIEFAHSSAMATLKLLLPLSIVSTSDADVIFTVRALSSVYTLVVKENSTEGYLAQLKAIANATGKSFEEVLQEELLKMRSVGSTTEQLPSGHVADPQTQGLSTASSFNDSGSPVTSQRMGESRDGTFSPNISPLLGAGSQKTQNLSKENENTVPNAGGINSSSTPGISQPVLNMDIINPPGVQRVVVEHVVRTSDVTAQHTSLRLRSFSGKIPRPPNEPDFETWRASVKFLLDDPSVSDLSRTRRILDSLLPPAADVIKHVSPQSTPSVYLELLESVYGSVEDGEELLAKFMTMLQNQGEKPSSYLHRLQVMLSATVRRGGIAEKERDRSLLKQFCRGCWDQDLIVNLQLERRTNNPPTFAELVVSVRTEEDRRASKEDRMRSHFGMTKQGLAPSKARAAAHQLSAHSREVASGAAPETDSMRMQISEIHAQLASMQPLTHQKCQPACSKVMDVTSLKKELTELRAQVQAMASAVSPEVQN</sequence>
<dbReference type="InterPro" id="IPR048270">
    <property type="entry name" value="PNMA_C"/>
</dbReference>
<feature type="compositionally biased region" description="Polar residues" evidence="1">
    <location>
        <begin position="195"/>
        <end position="222"/>
    </location>
</feature>
<evidence type="ECO:0000313" key="4">
    <source>
        <dbReference type="Proteomes" id="UP000694701"/>
    </source>
</evidence>
<dbReference type="AlphaFoldDB" id="A0A8C2HMS2"/>